<dbReference type="Proteomes" id="UP000317243">
    <property type="component" value="Unassembled WGS sequence"/>
</dbReference>
<proteinExistence type="predicted"/>
<sequence>MARQITKELAVKIQKKLGAVILTSKNGKKNKAHDIYVIFHKEKAVARFGIRRGSEKDKGHDHIPGDLSVSPHFAKELGQCTKSKAEWIEEATNKGLIERDEDESSD</sequence>
<reference evidence="1 2" key="1">
    <citation type="submission" date="2019-02" db="EMBL/GenBank/DDBJ databases">
        <title>Deep-cultivation of Planctomycetes and their phenomic and genomic characterization uncovers novel biology.</title>
        <authorList>
            <person name="Wiegand S."/>
            <person name="Jogler M."/>
            <person name="Boedeker C."/>
            <person name="Pinto D."/>
            <person name="Vollmers J."/>
            <person name="Rivas-Marin E."/>
            <person name="Kohn T."/>
            <person name="Peeters S.H."/>
            <person name="Heuer A."/>
            <person name="Rast P."/>
            <person name="Oberbeckmann S."/>
            <person name="Bunk B."/>
            <person name="Jeske O."/>
            <person name="Meyerdierks A."/>
            <person name="Storesund J.E."/>
            <person name="Kallscheuer N."/>
            <person name="Luecker S."/>
            <person name="Lage O.M."/>
            <person name="Pohl T."/>
            <person name="Merkel B.J."/>
            <person name="Hornburger P."/>
            <person name="Mueller R.-W."/>
            <person name="Bruemmer F."/>
            <person name="Labrenz M."/>
            <person name="Spormann A.M."/>
            <person name="Op Den Camp H."/>
            <person name="Overmann J."/>
            <person name="Amann R."/>
            <person name="Jetten M.S.M."/>
            <person name="Mascher T."/>
            <person name="Medema M.H."/>
            <person name="Devos D.P."/>
            <person name="Kaster A.-K."/>
            <person name="Ovreas L."/>
            <person name="Rohde M."/>
            <person name="Galperin M.Y."/>
            <person name="Jogler C."/>
        </authorList>
    </citation>
    <scope>NUCLEOTIDE SEQUENCE [LARGE SCALE GENOMIC DNA]</scope>
    <source>
        <strain evidence="1 2">KOR42</strain>
    </source>
</reference>
<evidence type="ECO:0000313" key="2">
    <source>
        <dbReference type="Proteomes" id="UP000317243"/>
    </source>
</evidence>
<dbReference type="AlphaFoldDB" id="A0A5C5X7J6"/>
<gene>
    <name evidence="1" type="ORF">KOR42_22710</name>
</gene>
<organism evidence="1 2">
    <name type="scientific">Thalassoglobus neptunius</name>
    <dbReference type="NCBI Taxonomy" id="1938619"/>
    <lineage>
        <taxon>Bacteria</taxon>
        <taxon>Pseudomonadati</taxon>
        <taxon>Planctomycetota</taxon>
        <taxon>Planctomycetia</taxon>
        <taxon>Planctomycetales</taxon>
        <taxon>Planctomycetaceae</taxon>
        <taxon>Thalassoglobus</taxon>
    </lineage>
</organism>
<accession>A0A5C5X7J6</accession>
<protein>
    <submittedName>
        <fullName evidence="1">Uncharacterized protein</fullName>
    </submittedName>
</protein>
<dbReference type="RefSeq" id="WP_146509580.1">
    <property type="nucleotide sequence ID" value="NZ_SIHI01000001.1"/>
</dbReference>
<name>A0A5C5X7J6_9PLAN</name>
<keyword evidence="2" id="KW-1185">Reference proteome</keyword>
<comment type="caution">
    <text evidence="1">The sequence shown here is derived from an EMBL/GenBank/DDBJ whole genome shotgun (WGS) entry which is preliminary data.</text>
</comment>
<dbReference type="EMBL" id="SIHI01000001">
    <property type="protein sequence ID" value="TWT58884.1"/>
    <property type="molecule type" value="Genomic_DNA"/>
</dbReference>
<evidence type="ECO:0000313" key="1">
    <source>
        <dbReference type="EMBL" id="TWT58884.1"/>
    </source>
</evidence>